<dbReference type="EMBL" id="BAABBP010000002">
    <property type="protein sequence ID" value="GAA3983208.1"/>
    <property type="molecule type" value="Genomic_DNA"/>
</dbReference>
<dbReference type="Gene3D" id="3.30.565.10">
    <property type="entry name" value="Histidine kinase-like ATPase, C-terminal domain"/>
    <property type="match status" value="1"/>
</dbReference>
<evidence type="ECO:0000259" key="2">
    <source>
        <dbReference type="Pfam" id="PF02518"/>
    </source>
</evidence>
<organism evidence="4 5">
    <name type="scientific">Comamonas faecalis</name>
    <dbReference type="NCBI Taxonomy" id="1387849"/>
    <lineage>
        <taxon>Bacteria</taxon>
        <taxon>Pseudomonadati</taxon>
        <taxon>Pseudomonadota</taxon>
        <taxon>Betaproteobacteria</taxon>
        <taxon>Burkholderiales</taxon>
        <taxon>Comamonadaceae</taxon>
        <taxon>Comamonas</taxon>
    </lineage>
</organism>
<dbReference type="SUPFAM" id="SSF55874">
    <property type="entry name" value="ATPase domain of HSP90 chaperone/DNA topoisomerase II/histidine kinase"/>
    <property type="match status" value="1"/>
</dbReference>
<feature type="transmembrane region" description="Helical" evidence="1">
    <location>
        <begin position="80"/>
        <end position="101"/>
    </location>
</feature>
<dbReference type="PANTHER" id="PTHR34220:SF9">
    <property type="entry name" value="SIGNAL TRANSDUCTION HISTIDINE KINASE INTERNAL REGION DOMAIN-CONTAINING PROTEIN"/>
    <property type="match status" value="1"/>
</dbReference>
<evidence type="ECO:0000256" key="1">
    <source>
        <dbReference type="SAM" id="Phobius"/>
    </source>
</evidence>
<evidence type="ECO:0000259" key="3">
    <source>
        <dbReference type="Pfam" id="PF06580"/>
    </source>
</evidence>
<keyword evidence="1" id="KW-0812">Transmembrane</keyword>
<feature type="domain" description="Histidine kinase/HSP90-like ATPase" evidence="2">
    <location>
        <begin position="254"/>
        <end position="353"/>
    </location>
</feature>
<reference evidence="5" key="1">
    <citation type="journal article" date="2019" name="Int. J. Syst. Evol. Microbiol.">
        <title>The Global Catalogue of Microorganisms (GCM) 10K type strain sequencing project: providing services to taxonomists for standard genome sequencing and annotation.</title>
        <authorList>
            <consortium name="The Broad Institute Genomics Platform"/>
            <consortium name="The Broad Institute Genome Sequencing Center for Infectious Disease"/>
            <person name="Wu L."/>
            <person name="Ma J."/>
        </authorList>
    </citation>
    <scope>NUCLEOTIDE SEQUENCE [LARGE SCALE GENOMIC DNA]</scope>
    <source>
        <strain evidence="5">JCM 17561</strain>
    </source>
</reference>
<dbReference type="RefSeq" id="WP_103043627.1">
    <property type="nucleotide sequence ID" value="NZ_BAABBP010000002.1"/>
</dbReference>
<protein>
    <recommendedName>
        <fullName evidence="6">Sensor histidine kinase</fullName>
    </recommendedName>
</protein>
<dbReference type="InterPro" id="IPR003594">
    <property type="entry name" value="HATPase_dom"/>
</dbReference>
<evidence type="ECO:0008006" key="6">
    <source>
        <dbReference type="Google" id="ProtNLM"/>
    </source>
</evidence>
<keyword evidence="1" id="KW-0472">Membrane</keyword>
<feature type="transmembrane region" description="Helical" evidence="1">
    <location>
        <begin position="116"/>
        <end position="134"/>
    </location>
</feature>
<keyword evidence="1" id="KW-1133">Transmembrane helix</keyword>
<feature type="domain" description="Signal transduction histidine kinase internal region" evidence="3">
    <location>
        <begin position="157"/>
        <end position="236"/>
    </location>
</feature>
<proteinExistence type="predicted"/>
<comment type="caution">
    <text evidence="4">The sequence shown here is derived from an EMBL/GenBank/DDBJ whole genome shotgun (WGS) entry which is preliminary data.</text>
</comment>
<feature type="transmembrane region" description="Helical" evidence="1">
    <location>
        <begin position="12"/>
        <end position="33"/>
    </location>
</feature>
<sequence>MKIDGYDILRHGLQVLAFCCVVAVFTTMIWSTGGYWRQLLYSVCIGGLTWLTIEFGRLLVPSEHCHRDPTRDGHGWPKGWRGLLLTAIGIAVGFLGGSWLAARLLGETTRMPTHDLRLALLVTIAAGVTASFYFHARGRQAALQAHIAAAERDAAQARLMLLQSQLKPHMLFNTLANLRALISVDPAAAQQMLDCLVDYLRATLGGSRATLHPLADEFARLADYLELIAVRMGPRLTYRLDLPDALRAAQVPTLLLQPLVENAIRHGLEPQVAGGNVQVSAQATADGTRLALQVRNSGAPLAALLPHADTAPGRSFGLTQVRERLRTLYGDEASFELTSDDAGHTCANITLPLQ</sequence>
<gene>
    <name evidence="4" type="ORF">GCM10022279_03350</name>
</gene>
<feature type="transmembrane region" description="Helical" evidence="1">
    <location>
        <begin position="39"/>
        <end position="60"/>
    </location>
</feature>
<dbReference type="Pfam" id="PF06580">
    <property type="entry name" value="His_kinase"/>
    <property type="match status" value="1"/>
</dbReference>
<dbReference type="InterPro" id="IPR050640">
    <property type="entry name" value="Bact_2-comp_sensor_kinase"/>
</dbReference>
<accession>A0ABP7QIN8</accession>
<evidence type="ECO:0000313" key="5">
    <source>
        <dbReference type="Proteomes" id="UP001501627"/>
    </source>
</evidence>
<dbReference type="Pfam" id="PF02518">
    <property type="entry name" value="HATPase_c"/>
    <property type="match status" value="1"/>
</dbReference>
<dbReference type="Proteomes" id="UP001501627">
    <property type="component" value="Unassembled WGS sequence"/>
</dbReference>
<dbReference type="InterPro" id="IPR010559">
    <property type="entry name" value="Sig_transdc_His_kin_internal"/>
</dbReference>
<dbReference type="InterPro" id="IPR036890">
    <property type="entry name" value="HATPase_C_sf"/>
</dbReference>
<keyword evidence="5" id="KW-1185">Reference proteome</keyword>
<dbReference type="PANTHER" id="PTHR34220">
    <property type="entry name" value="SENSOR HISTIDINE KINASE YPDA"/>
    <property type="match status" value="1"/>
</dbReference>
<name>A0ABP7QIN8_9BURK</name>
<evidence type="ECO:0000313" key="4">
    <source>
        <dbReference type="EMBL" id="GAA3983208.1"/>
    </source>
</evidence>